<dbReference type="PANTHER" id="PTHR22916">
    <property type="entry name" value="GLYCOSYLTRANSFERASE"/>
    <property type="match status" value="1"/>
</dbReference>
<feature type="domain" description="Glycosyltransferase 2-like" evidence="1">
    <location>
        <begin position="10"/>
        <end position="172"/>
    </location>
</feature>
<gene>
    <name evidence="2" type="primary">wapR</name>
    <name evidence="2" type="ORF">PA3_29330</name>
</gene>
<comment type="caution">
    <text evidence="2">The sequence shown here is derived from an EMBL/GenBank/DDBJ whole genome shotgun (WGS) entry which is preliminary data.</text>
</comment>
<sequence length="300" mass="35507">MNGENQPLVSVVIPCYNHENFVQDCIQSVISQTYQNIELIIIDDGSKDNSISKIEEMVEKCEKRFVRFEFRHRANKGLSATLNEALEWCKGEYYSAIASDDILLEDKIENQIQLFGDKNRENIIAVLGNVYFINEKNERLASSGIKENTIYNFDQIFMHQHLLYAPTQLIKTKVIKEVGGYKPGMLIEDWYMWLKLSKIGNILVVPNLFVKYRQHDSNTVKQLEKMHRGRFEVLSYFKEEKLYKDALFKVHWINSMENLRFTSKNKFLVVMNLFFQSPIRFFKFFTEKVIEKNEKYLIFN</sequence>
<protein>
    <submittedName>
        <fullName evidence="2">Alpha-1,3-rhamnosyltransferase WapR</fullName>
    </submittedName>
</protein>
<organism evidence="2 3">
    <name type="scientific">Acinetobacter pittii</name>
    <name type="common">Acinetobacter genomosp. 3</name>
    <dbReference type="NCBI Taxonomy" id="48296"/>
    <lineage>
        <taxon>Bacteria</taxon>
        <taxon>Pseudomonadati</taxon>
        <taxon>Pseudomonadota</taxon>
        <taxon>Gammaproteobacteria</taxon>
        <taxon>Moraxellales</taxon>
        <taxon>Moraxellaceae</taxon>
        <taxon>Acinetobacter</taxon>
        <taxon>Acinetobacter calcoaceticus/baumannii complex</taxon>
    </lineage>
</organism>
<dbReference type="GO" id="GO:0016758">
    <property type="term" value="F:hexosyltransferase activity"/>
    <property type="evidence" value="ECO:0007669"/>
    <property type="project" value="UniProtKB-ARBA"/>
</dbReference>
<dbReference type="Pfam" id="PF00535">
    <property type="entry name" value="Glycos_transf_2"/>
    <property type="match status" value="1"/>
</dbReference>
<evidence type="ECO:0000313" key="2">
    <source>
        <dbReference type="EMBL" id="GEA68775.1"/>
    </source>
</evidence>
<dbReference type="Proteomes" id="UP000317717">
    <property type="component" value="Unassembled WGS sequence"/>
</dbReference>
<keyword evidence="2" id="KW-0808">Transferase</keyword>
<dbReference type="InterPro" id="IPR029044">
    <property type="entry name" value="Nucleotide-diphossugar_trans"/>
</dbReference>
<proteinExistence type="predicted"/>
<dbReference type="Gene3D" id="3.90.550.10">
    <property type="entry name" value="Spore Coat Polysaccharide Biosynthesis Protein SpsA, Chain A"/>
    <property type="match status" value="1"/>
</dbReference>
<dbReference type="PANTHER" id="PTHR22916:SF3">
    <property type="entry name" value="UDP-GLCNAC:BETAGAL BETA-1,3-N-ACETYLGLUCOSAMINYLTRANSFERASE-LIKE PROTEIN 1"/>
    <property type="match status" value="1"/>
</dbReference>
<accession>A0A4Y3JC72</accession>
<evidence type="ECO:0000313" key="3">
    <source>
        <dbReference type="Proteomes" id="UP000317717"/>
    </source>
</evidence>
<dbReference type="EMBL" id="BJLJ01000012">
    <property type="protein sequence ID" value="GEA68775.1"/>
    <property type="molecule type" value="Genomic_DNA"/>
</dbReference>
<dbReference type="SUPFAM" id="SSF53448">
    <property type="entry name" value="Nucleotide-diphospho-sugar transferases"/>
    <property type="match status" value="1"/>
</dbReference>
<evidence type="ECO:0000259" key="1">
    <source>
        <dbReference type="Pfam" id="PF00535"/>
    </source>
</evidence>
<dbReference type="AlphaFoldDB" id="A0A4Y3JC72"/>
<dbReference type="RefSeq" id="WP_141316557.1">
    <property type="nucleotide sequence ID" value="NZ_BJLJ01000012.1"/>
</dbReference>
<name>A0A4Y3JC72_ACIPI</name>
<dbReference type="InterPro" id="IPR001173">
    <property type="entry name" value="Glyco_trans_2-like"/>
</dbReference>
<reference evidence="2 3" key="1">
    <citation type="submission" date="2019-06" db="EMBL/GenBank/DDBJ databases">
        <title>Whole genome shotgun sequence of Acinetobacter pittii NBRC 110514.</title>
        <authorList>
            <person name="Hosoyama A."/>
            <person name="Uohara A."/>
            <person name="Ohji S."/>
            <person name="Ichikawa N."/>
        </authorList>
    </citation>
    <scope>NUCLEOTIDE SEQUENCE [LARGE SCALE GENOMIC DNA]</scope>
    <source>
        <strain evidence="2 3">NBRC 110514</strain>
    </source>
</reference>